<dbReference type="Pfam" id="PF12146">
    <property type="entry name" value="Hydrolase_4"/>
    <property type="match status" value="1"/>
</dbReference>
<dbReference type="InterPro" id="IPR053145">
    <property type="entry name" value="AB_hydrolase_Est10"/>
</dbReference>
<name>A0A1G6U827_9BACT</name>
<dbReference type="OrthoDB" id="9809549at2"/>
<feature type="signal peptide" evidence="1">
    <location>
        <begin position="1"/>
        <end position="24"/>
    </location>
</feature>
<gene>
    <name evidence="3" type="ORF">SAMN05216323_11591</name>
</gene>
<reference evidence="3 4" key="1">
    <citation type="submission" date="2016-09" db="EMBL/GenBank/DDBJ databases">
        <authorList>
            <person name="Capua I."/>
            <person name="De Benedictis P."/>
            <person name="Joannis T."/>
            <person name="Lombin L.H."/>
            <person name="Cattoli G."/>
        </authorList>
    </citation>
    <scope>NUCLEOTIDE SEQUENCE [LARGE SCALE GENOMIC DNA]</scope>
    <source>
        <strain evidence="3 4">A7P-90m</strain>
    </source>
</reference>
<dbReference type="Proteomes" id="UP000199452">
    <property type="component" value="Unassembled WGS sequence"/>
</dbReference>
<proteinExistence type="predicted"/>
<dbReference type="STRING" id="1640674.SAMN05216323_11591"/>
<dbReference type="AlphaFoldDB" id="A0A1G6U827"/>
<dbReference type="InterPro" id="IPR022742">
    <property type="entry name" value="Hydrolase_4"/>
</dbReference>
<dbReference type="SUPFAM" id="SSF53474">
    <property type="entry name" value="alpha/beta-Hydrolases"/>
    <property type="match status" value="1"/>
</dbReference>
<feature type="chain" id="PRO_5011489144" evidence="1">
    <location>
        <begin position="25"/>
        <end position="354"/>
    </location>
</feature>
<dbReference type="RefSeq" id="WP_092441107.1">
    <property type="nucleotide sequence ID" value="NZ_FMYP01000159.1"/>
</dbReference>
<keyword evidence="1" id="KW-0732">Signal</keyword>
<dbReference type="Gene3D" id="3.40.50.1820">
    <property type="entry name" value="alpha/beta hydrolase"/>
    <property type="match status" value="1"/>
</dbReference>
<dbReference type="PANTHER" id="PTHR43265:SF1">
    <property type="entry name" value="ESTERASE ESTD"/>
    <property type="match status" value="1"/>
</dbReference>
<evidence type="ECO:0000313" key="4">
    <source>
        <dbReference type="Proteomes" id="UP000199452"/>
    </source>
</evidence>
<dbReference type="GO" id="GO:0052689">
    <property type="term" value="F:carboxylic ester hydrolase activity"/>
    <property type="evidence" value="ECO:0007669"/>
    <property type="project" value="TreeGrafter"/>
</dbReference>
<dbReference type="PANTHER" id="PTHR43265">
    <property type="entry name" value="ESTERASE ESTD"/>
    <property type="match status" value="1"/>
</dbReference>
<protein>
    <submittedName>
        <fullName evidence="3">Pimeloyl-ACP methyl ester carboxylesterase</fullName>
    </submittedName>
</protein>
<keyword evidence="4" id="KW-1185">Reference proteome</keyword>
<evidence type="ECO:0000256" key="1">
    <source>
        <dbReference type="SAM" id="SignalP"/>
    </source>
</evidence>
<accession>A0A1G6U827</accession>
<dbReference type="InterPro" id="IPR029058">
    <property type="entry name" value="AB_hydrolase_fold"/>
</dbReference>
<evidence type="ECO:0000313" key="3">
    <source>
        <dbReference type="EMBL" id="SDD37540.1"/>
    </source>
</evidence>
<dbReference type="EMBL" id="FMYP01000159">
    <property type="protein sequence ID" value="SDD37540.1"/>
    <property type="molecule type" value="Genomic_DNA"/>
</dbReference>
<feature type="domain" description="Serine aminopeptidase S33" evidence="2">
    <location>
        <begin position="140"/>
        <end position="324"/>
    </location>
</feature>
<evidence type="ECO:0000259" key="2">
    <source>
        <dbReference type="Pfam" id="PF12146"/>
    </source>
</evidence>
<organism evidence="3 4">
    <name type="scientific">Williamwhitmania taraxaci</name>
    <dbReference type="NCBI Taxonomy" id="1640674"/>
    <lineage>
        <taxon>Bacteria</taxon>
        <taxon>Pseudomonadati</taxon>
        <taxon>Bacteroidota</taxon>
        <taxon>Bacteroidia</taxon>
        <taxon>Bacteroidales</taxon>
        <taxon>Williamwhitmaniaceae</taxon>
        <taxon>Williamwhitmania</taxon>
    </lineage>
</organism>
<sequence length="354" mass="39799">MNVCKKTLLFLVGVVLMISGKSQARYTGAEITKAGFTYICLKDSSKSTISDSIRFVVNISLGKPKPLLLFIQGSGNGSIIFKGDGFSFSLLSSFTTDSLIAKYTCVLIGKPFTALVSDMDGLSKTYDTTQRSFTQFQYEDCLSYYVKSATQVLEYMAQQPYVDSTRMFVVGHSQGYAVAAKLAADYPRRIKKVACLSAGIFDRQSGTIMHIREQERGGIITHDKAQEYINAIYEHYSGLKQYVEEKLARESGYAPEIASYMNSYSFDYEPALNNLLKIRIPLLVIYGTNDLGSLDNDLLPLFFTRAGKVNLTMKCYPGYDHNFFSYDCDSEGKVVKENFNWPEVFLFVSNWLQK</sequence>